<dbReference type="InterPro" id="IPR019734">
    <property type="entry name" value="TPR_rpt"/>
</dbReference>
<dbReference type="SMART" id="SM00028">
    <property type="entry name" value="TPR"/>
    <property type="match status" value="1"/>
</dbReference>
<dbReference type="Gene3D" id="1.25.40.10">
    <property type="entry name" value="Tetratricopeptide repeat domain"/>
    <property type="match status" value="1"/>
</dbReference>
<reference evidence="3 4" key="1">
    <citation type="journal article" date="2012" name="J. Bacteriol.">
        <title>Complete genome sequences of Methylophaga sp. strain JAM1 and Methylophaga sp. strain JAM7.</title>
        <authorList>
            <person name="Villeneuve C."/>
            <person name="Martineau C."/>
            <person name="Mauffrey F."/>
            <person name="Villemur R."/>
        </authorList>
    </citation>
    <scope>NUCLEOTIDE SEQUENCE [LARGE SCALE GENOMIC DNA]</scope>
    <source>
        <strain evidence="3 4">JAM1</strain>
    </source>
</reference>
<feature type="repeat" description="TPR" evidence="1">
    <location>
        <begin position="97"/>
        <end position="130"/>
    </location>
</feature>
<dbReference type="HOGENOM" id="CLU_540480_0_0_6"/>
<reference evidence="3 4" key="2">
    <citation type="journal article" date="2013" name="Int. J. Syst. Evol. Microbiol.">
        <title>Methylophaga nitratireducenticrescens sp. nov. and Methylophaga frappieri sp. nov., isolated from the biofilm of the methanol-fed denitrification system treating the seawater at the Montreal Biodome.</title>
        <authorList>
            <person name="Villeneuve C."/>
            <person name="Martineau C."/>
            <person name="Mauffrey F."/>
            <person name="Villemur R."/>
        </authorList>
    </citation>
    <scope>NUCLEOTIDE SEQUENCE [LARGE SCALE GENOMIC DNA]</scope>
    <source>
        <strain evidence="3 4">JAM1</strain>
    </source>
</reference>
<evidence type="ECO:0000313" key="4">
    <source>
        <dbReference type="Proteomes" id="UP000009144"/>
    </source>
</evidence>
<dbReference type="KEGG" id="mej:Q7A_1851"/>
<dbReference type="SUPFAM" id="SSF48452">
    <property type="entry name" value="TPR-like"/>
    <property type="match status" value="1"/>
</dbReference>
<protein>
    <recommendedName>
        <fullName evidence="2">LA2681-like HEPN domain-containing protein</fullName>
    </recommendedName>
</protein>
<dbReference type="STRING" id="754476.Q7A_1851"/>
<organism evidence="3 4">
    <name type="scientific">Methylophaga nitratireducenticrescens</name>
    <dbReference type="NCBI Taxonomy" id="754476"/>
    <lineage>
        <taxon>Bacteria</taxon>
        <taxon>Pseudomonadati</taxon>
        <taxon>Pseudomonadota</taxon>
        <taxon>Gammaproteobacteria</taxon>
        <taxon>Thiotrichales</taxon>
        <taxon>Piscirickettsiaceae</taxon>
        <taxon>Methylophaga</taxon>
    </lineage>
</organism>
<keyword evidence="4" id="KW-1185">Reference proteome</keyword>
<dbReference type="AlphaFoldDB" id="I1XJV0"/>
<dbReference type="InterPro" id="IPR040826">
    <property type="entry name" value="HEPN_LA2681"/>
</dbReference>
<dbReference type="PROSITE" id="PS50005">
    <property type="entry name" value="TPR"/>
    <property type="match status" value="1"/>
</dbReference>
<dbReference type="PATRIC" id="fig|754476.3.peg.1829"/>
<dbReference type="Pfam" id="PF18733">
    <property type="entry name" value="HEPN_LA2681"/>
    <property type="match status" value="1"/>
</dbReference>
<accession>I1XJV0</accession>
<name>I1XJV0_METNJ</name>
<evidence type="ECO:0000313" key="3">
    <source>
        <dbReference type="EMBL" id="AFI84669.1"/>
    </source>
</evidence>
<feature type="domain" description="LA2681-like HEPN" evidence="2">
    <location>
        <begin position="257"/>
        <end position="479"/>
    </location>
</feature>
<gene>
    <name evidence="3" type="ordered locus">Q7A_1851</name>
</gene>
<dbReference type="eggNOG" id="COG0305">
    <property type="taxonomic scope" value="Bacteria"/>
</dbReference>
<evidence type="ECO:0000259" key="2">
    <source>
        <dbReference type="Pfam" id="PF18733"/>
    </source>
</evidence>
<keyword evidence="1" id="KW-0802">TPR repeat</keyword>
<dbReference type="Proteomes" id="UP000009144">
    <property type="component" value="Chromosome"/>
</dbReference>
<dbReference type="EMBL" id="CP003390">
    <property type="protein sequence ID" value="AFI84669.1"/>
    <property type="molecule type" value="Genomic_DNA"/>
</dbReference>
<sequence>MLVLAEFIDHASDTSNSEQAKLALKLCDELAKRVQGTLKVELYYFRANAWSVIRHVKHKDESTIWLWDQDELLQEVYWLRSAIRSDDFGDLSEVRQCQILVNTGNILSHIGRLIEAIEYWQRALNILPNFGMAMVNLGLGYETYAKMLYDQGHAVVIFKEAYDVLTGISNQRILWEDNEFEIIKKQMLGRASQIAEHVDFSALDNISLDGFSLGKSKVEQNYRQWTLDNSLYINPLNEIGTFSIAAQDVMHLPSMITNIDEPPYLFGFYNQLKQEYVSARYLLWEGITESEKYNKHFSDNDVYLLNTLDSTAYGLAIEQIKIAFRSTYSLFDKIAYFVNDYWGLKIPEAKKINFQSVWVDTHKGVKQLRSEFMKYPNLSLRGLYWISKDFIEQDNSNELVLGKTMEPEADKLRTIRNHLEHKYLKVHDNMWGYTDEKWGSFFSDQLAYHISHEELSQKTIRLIKMARAALMYLSMAVHQREKMKAKEMSGISIPFDLPKWE</sequence>
<proteinExistence type="predicted"/>
<dbReference type="InterPro" id="IPR011990">
    <property type="entry name" value="TPR-like_helical_dom_sf"/>
</dbReference>
<evidence type="ECO:0000256" key="1">
    <source>
        <dbReference type="PROSITE-ProRule" id="PRU00339"/>
    </source>
</evidence>